<dbReference type="OrthoDB" id="9791166at2"/>
<feature type="transmembrane region" description="Helical" evidence="1">
    <location>
        <begin position="21"/>
        <end position="45"/>
    </location>
</feature>
<dbReference type="Proteomes" id="UP000309138">
    <property type="component" value="Unassembled WGS sequence"/>
</dbReference>
<evidence type="ECO:0000313" key="3">
    <source>
        <dbReference type="Proteomes" id="UP000309138"/>
    </source>
</evidence>
<keyword evidence="1" id="KW-0472">Membrane</keyword>
<dbReference type="PANTHER" id="PTHR34219:SF1">
    <property type="entry name" value="PEPSY DOMAIN-CONTAINING PROTEIN"/>
    <property type="match status" value="1"/>
</dbReference>
<feature type="transmembrane region" description="Helical" evidence="1">
    <location>
        <begin position="146"/>
        <end position="167"/>
    </location>
</feature>
<dbReference type="InterPro" id="IPR005625">
    <property type="entry name" value="PepSY-ass_TM"/>
</dbReference>
<feature type="transmembrane region" description="Helical" evidence="1">
    <location>
        <begin position="390"/>
        <end position="415"/>
    </location>
</feature>
<dbReference type="EMBL" id="SWKR01000002">
    <property type="protein sequence ID" value="TKD51503.1"/>
    <property type="molecule type" value="Genomic_DNA"/>
</dbReference>
<keyword evidence="1" id="KW-1133">Transmembrane helix</keyword>
<dbReference type="PANTHER" id="PTHR34219">
    <property type="entry name" value="IRON-REGULATED INNER MEMBRANE PROTEIN-RELATED"/>
    <property type="match status" value="1"/>
</dbReference>
<dbReference type="Pfam" id="PF03929">
    <property type="entry name" value="PepSY_TM"/>
    <property type="match status" value="1"/>
</dbReference>
<gene>
    <name evidence="2" type="ORF">FBR43_12625</name>
</gene>
<reference evidence="2 3" key="1">
    <citation type="submission" date="2019-04" db="EMBL/GenBank/DDBJ databases">
        <authorList>
            <person name="Yang Y."/>
            <person name="Wei D."/>
        </authorList>
    </citation>
    <scope>NUCLEOTIDE SEQUENCE [LARGE SCALE GENOMIC DNA]</scope>
    <source>
        <strain evidence="2 3">L-1-4w-11</strain>
    </source>
</reference>
<protein>
    <submittedName>
        <fullName evidence="2">PepSY domain-containing protein</fullName>
    </submittedName>
</protein>
<accession>A0A4U1L5E0</accession>
<feature type="transmembrane region" description="Helical" evidence="1">
    <location>
        <begin position="190"/>
        <end position="212"/>
    </location>
</feature>
<keyword evidence="1" id="KW-0812">Transmembrane</keyword>
<feature type="transmembrane region" description="Helical" evidence="1">
    <location>
        <begin position="349"/>
        <end position="370"/>
    </location>
</feature>
<keyword evidence="3" id="KW-1185">Reference proteome</keyword>
<organism evidence="2 3">
    <name type="scientific">Sphingomonas baiyangensis</name>
    <dbReference type="NCBI Taxonomy" id="2572576"/>
    <lineage>
        <taxon>Bacteria</taxon>
        <taxon>Pseudomonadati</taxon>
        <taxon>Pseudomonadota</taxon>
        <taxon>Alphaproteobacteria</taxon>
        <taxon>Sphingomonadales</taxon>
        <taxon>Sphingomonadaceae</taxon>
        <taxon>Sphingomonas</taxon>
    </lineage>
</organism>
<evidence type="ECO:0000313" key="2">
    <source>
        <dbReference type="EMBL" id="TKD51503.1"/>
    </source>
</evidence>
<proteinExistence type="predicted"/>
<sequence>MEALVSASDRRGALYRSVWRWHFYAGLLVLPFLGWLAITGGLYLYKNEIERLVYAQWIAVPAAGVLPASTLVANVREQTGATVTQIIRPAATNESWRMTLSVDGERRTAFVDPGTGRVLGTTAYGGVMATVRSLHSLVITGPIGNALIEITAGWTILLVATGAYLWWPRGRSPALGLRGRPAARLFWRDLHASTGIVAGAVILFLAVTGMPWSGIWGQALGRVVAARELGRPAAPVPNDHHGLGWSLAHAAPPASESAGDIGVDRALRIATQRGIGAPWMLSLPATPGAPYLVSPVARQAQDARALYLDAGDGRVLQDASYREFGAGAQAIEWGIATHEGRQYGEINRLVMLAGCLAILALVVSAPAMWWKRRPTRGLGAPPAPPHRSRGLVALMCAAGAVFPLTGLTMLIALAVERLARWWRPQLR</sequence>
<name>A0A4U1L5E0_9SPHN</name>
<evidence type="ECO:0000256" key="1">
    <source>
        <dbReference type="SAM" id="Phobius"/>
    </source>
</evidence>
<dbReference type="AlphaFoldDB" id="A0A4U1L5E0"/>
<comment type="caution">
    <text evidence="2">The sequence shown here is derived from an EMBL/GenBank/DDBJ whole genome shotgun (WGS) entry which is preliminary data.</text>
</comment>